<evidence type="ECO:0000313" key="2">
    <source>
        <dbReference type="EMBL" id="SDD58139.1"/>
    </source>
</evidence>
<keyword evidence="1" id="KW-0472">Membrane</keyword>
<organism evidence="3 4">
    <name type="scientific">Natrinema hispanicum</name>
    <dbReference type="NCBI Taxonomy" id="392421"/>
    <lineage>
        <taxon>Archaea</taxon>
        <taxon>Methanobacteriati</taxon>
        <taxon>Methanobacteriota</taxon>
        <taxon>Stenosarchaea group</taxon>
        <taxon>Halobacteria</taxon>
        <taxon>Halobacteriales</taxon>
        <taxon>Natrialbaceae</taxon>
        <taxon>Natrinema</taxon>
    </lineage>
</organism>
<reference evidence="4 5" key="2">
    <citation type="submission" date="2016-10" db="EMBL/GenBank/DDBJ databases">
        <authorList>
            <person name="Varghese N."/>
            <person name="Submissions S."/>
        </authorList>
    </citation>
    <scope>NUCLEOTIDE SEQUENCE [LARGE SCALE GENOMIC DNA]</scope>
    <source>
        <strain evidence="2 5">CDM_1</strain>
        <strain evidence="4">CDM_6</strain>
    </source>
</reference>
<dbReference type="EMBL" id="FMZP01000032">
    <property type="protein sequence ID" value="SDD58139.1"/>
    <property type="molecule type" value="Genomic_DNA"/>
</dbReference>
<keyword evidence="1" id="KW-1133">Transmembrane helix</keyword>
<dbReference type="AlphaFoldDB" id="A0A1I0IF90"/>
<dbReference type="Proteomes" id="UP000324021">
    <property type="component" value="Unassembled WGS sequence"/>
</dbReference>
<evidence type="ECO:0000313" key="5">
    <source>
        <dbReference type="Proteomes" id="UP000324021"/>
    </source>
</evidence>
<evidence type="ECO:0000313" key="4">
    <source>
        <dbReference type="Proteomes" id="UP000199320"/>
    </source>
</evidence>
<proteinExistence type="predicted"/>
<sequence length="30" mass="3475">MDVTVMVIIILNHFGIILIVFHHRIQMGVD</sequence>
<keyword evidence="1" id="KW-0812">Transmembrane</keyword>
<feature type="transmembrane region" description="Helical" evidence="1">
    <location>
        <begin position="6"/>
        <end position="25"/>
    </location>
</feature>
<evidence type="ECO:0000313" key="3">
    <source>
        <dbReference type="EMBL" id="SET95584.1"/>
    </source>
</evidence>
<dbReference type="Proteomes" id="UP000199320">
    <property type="component" value="Unassembled WGS sequence"/>
</dbReference>
<reference evidence="3" key="1">
    <citation type="submission" date="2016-10" db="EMBL/GenBank/DDBJ databases">
        <authorList>
            <person name="de Groot N.N."/>
        </authorList>
    </citation>
    <scope>NUCLEOTIDE SEQUENCE [LARGE SCALE GENOMIC DNA]</scope>
    <source>
        <strain evidence="3">CDM_6</strain>
    </source>
</reference>
<dbReference type="EMBL" id="FOIC01000020">
    <property type="protein sequence ID" value="SET95584.1"/>
    <property type="molecule type" value="Genomic_DNA"/>
</dbReference>
<name>A0A1I0IF90_9EURY</name>
<gene>
    <name evidence="3" type="ORF">SAMN04488694_12014</name>
    <name evidence="2" type="ORF">SAMN05192552_103221</name>
</gene>
<protein>
    <submittedName>
        <fullName evidence="3">Uncharacterized protein</fullName>
    </submittedName>
</protein>
<evidence type="ECO:0000256" key="1">
    <source>
        <dbReference type="SAM" id="Phobius"/>
    </source>
</evidence>
<accession>A0A1I0IF90</accession>
<keyword evidence="4" id="KW-1185">Reference proteome</keyword>